<dbReference type="InterPro" id="IPR007163">
    <property type="entry name" value="VCA0040-like"/>
</dbReference>
<proteinExistence type="predicted"/>
<dbReference type="OrthoDB" id="9793746at2"/>
<evidence type="ECO:0000256" key="1">
    <source>
        <dbReference type="SAM" id="Phobius"/>
    </source>
</evidence>
<keyword evidence="1" id="KW-0812">Transmembrane</keyword>
<feature type="transmembrane region" description="Helical" evidence="1">
    <location>
        <begin position="254"/>
        <end position="274"/>
    </location>
</feature>
<keyword evidence="3" id="KW-1185">Reference proteome</keyword>
<protein>
    <submittedName>
        <fullName evidence="2">Putative membrane protein</fullName>
    </submittedName>
</protein>
<reference evidence="2 3" key="1">
    <citation type="submission" date="2018-11" db="EMBL/GenBank/DDBJ databases">
        <title>Genomic Encyclopedia of Type Strains, Phase IV (KMG-IV): sequencing the most valuable type-strain genomes for metagenomic binning, comparative biology and taxonomic classification.</title>
        <authorList>
            <person name="Goeker M."/>
        </authorList>
    </citation>
    <scope>NUCLEOTIDE SEQUENCE [LARGE SCALE GENOMIC DNA]</scope>
    <source>
        <strain evidence="2 3">DSM 29158</strain>
    </source>
</reference>
<dbReference type="PANTHER" id="PTHR37308">
    <property type="entry name" value="INTEGRAL MEMBRANE PROTEIN"/>
    <property type="match status" value="1"/>
</dbReference>
<dbReference type="Proteomes" id="UP000277108">
    <property type="component" value="Unassembled WGS sequence"/>
</dbReference>
<dbReference type="Pfam" id="PF04018">
    <property type="entry name" value="VCA0040-like"/>
    <property type="match status" value="1"/>
</dbReference>
<evidence type="ECO:0000313" key="2">
    <source>
        <dbReference type="EMBL" id="RPF56606.1"/>
    </source>
</evidence>
<feature type="transmembrane region" description="Helical" evidence="1">
    <location>
        <begin position="84"/>
        <end position="102"/>
    </location>
</feature>
<feature type="transmembrane region" description="Helical" evidence="1">
    <location>
        <begin position="227"/>
        <end position="248"/>
    </location>
</feature>
<feature type="transmembrane region" description="Helical" evidence="1">
    <location>
        <begin position="114"/>
        <end position="132"/>
    </location>
</feature>
<name>A0A3N5BFY1_9BACL</name>
<feature type="transmembrane region" description="Helical" evidence="1">
    <location>
        <begin position="55"/>
        <end position="72"/>
    </location>
</feature>
<sequence>MKQIQWINILRGYAMGISDLIPGVSGGTIALLLGIYDDFIQAISGLFSKHFKKNFLFLLPLGIGIILAIGTLSKLISYLLEYHVIPTQFFFLGLIAGIIPFLLRLSKPKENFKLIHYIVIIIGVLLLLWMSLNQMEKTDVSSVELTTPMLIQLYIAGILASSAMLLPGISGSFVLLLLGFYGIVIYSVSEVVSFNFALLPVIIAVGLGVMTGFIVSSKLINYMLTHFTYLTYSLIIGLVIGSLFNVFPGLPSSIIVWIITVFTFTIGFLVSYTLGNKTLDEMT</sequence>
<keyword evidence="1" id="KW-0472">Membrane</keyword>
<dbReference type="AlphaFoldDB" id="A0A3N5BFY1"/>
<evidence type="ECO:0000313" key="3">
    <source>
        <dbReference type="Proteomes" id="UP000277108"/>
    </source>
</evidence>
<dbReference type="EMBL" id="RKRK01000003">
    <property type="protein sequence ID" value="RPF56606.1"/>
    <property type="molecule type" value="Genomic_DNA"/>
</dbReference>
<gene>
    <name evidence="2" type="ORF">EDD62_1257</name>
</gene>
<feature type="transmembrane region" description="Helical" evidence="1">
    <location>
        <begin position="153"/>
        <end position="186"/>
    </location>
</feature>
<keyword evidence="1" id="KW-1133">Transmembrane helix</keyword>
<accession>A0A3N5BFY1</accession>
<organism evidence="2 3">
    <name type="scientific">Abyssicoccus albus</name>
    <dbReference type="NCBI Taxonomy" id="1817405"/>
    <lineage>
        <taxon>Bacteria</taxon>
        <taxon>Bacillati</taxon>
        <taxon>Bacillota</taxon>
        <taxon>Bacilli</taxon>
        <taxon>Bacillales</taxon>
        <taxon>Abyssicoccaceae</taxon>
    </lineage>
</organism>
<dbReference type="PANTHER" id="PTHR37308:SF1">
    <property type="entry name" value="POLYPRENYL-PHOSPHATE TRANSPORTER"/>
    <property type="match status" value="1"/>
</dbReference>
<feature type="transmembrane region" description="Helical" evidence="1">
    <location>
        <begin position="192"/>
        <end position="215"/>
    </location>
</feature>
<comment type="caution">
    <text evidence="2">The sequence shown here is derived from an EMBL/GenBank/DDBJ whole genome shotgun (WGS) entry which is preliminary data.</text>
</comment>
<dbReference type="RefSeq" id="WP_123807950.1">
    <property type="nucleotide sequence ID" value="NZ_RKRK01000003.1"/>
</dbReference>
<feature type="transmembrane region" description="Helical" evidence="1">
    <location>
        <begin position="12"/>
        <end position="35"/>
    </location>
</feature>